<proteinExistence type="predicted"/>
<gene>
    <name evidence="1" type="ORF">KK1_038827</name>
</gene>
<keyword evidence="2" id="KW-1185">Reference proteome</keyword>
<dbReference type="Gene3D" id="3.10.10.10">
    <property type="entry name" value="HIV Type 1 Reverse Transcriptase, subunit A, domain 1"/>
    <property type="match status" value="1"/>
</dbReference>
<name>A0A151RBF0_CAJCA</name>
<dbReference type="Gramene" id="C.cajan_39383.t">
    <property type="protein sequence ID" value="C.cajan_39383.t"/>
    <property type="gene ID" value="C.cajan_39383"/>
</dbReference>
<protein>
    <submittedName>
        <fullName evidence="1">Uncharacterized protein</fullName>
    </submittedName>
</protein>
<reference evidence="1" key="1">
    <citation type="journal article" date="2012" name="Nat. Biotechnol.">
        <title>Draft genome sequence of pigeonpea (Cajanus cajan), an orphan legume crop of resource-poor farmers.</title>
        <authorList>
            <person name="Varshney R.K."/>
            <person name="Chen W."/>
            <person name="Li Y."/>
            <person name="Bharti A.K."/>
            <person name="Saxena R.K."/>
            <person name="Schlueter J.A."/>
            <person name="Donoghue M.T."/>
            <person name="Azam S."/>
            <person name="Fan G."/>
            <person name="Whaley A.M."/>
            <person name="Farmer A.D."/>
            <person name="Sheridan J."/>
            <person name="Iwata A."/>
            <person name="Tuteja R."/>
            <person name="Penmetsa R.V."/>
            <person name="Wu W."/>
            <person name="Upadhyaya H.D."/>
            <person name="Yang S.P."/>
            <person name="Shah T."/>
            <person name="Saxena K.B."/>
            <person name="Michael T."/>
            <person name="McCombie W.R."/>
            <person name="Yang B."/>
            <person name="Zhang G."/>
            <person name="Yang H."/>
            <person name="Wang J."/>
            <person name="Spillane C."/>
            <person name="Cook D.R."/>
            <person name="May G.D."/>
            <person name="Xu X."/>
            <person name="Jackson S.A."/>
        </authorList>
    </citation>
    <scope>NUCLEOTIDE SEQUENCE [LARGE SCALE GENOMIC DNA]</scope>
</reference>
<dbReference type="Proteomes" id="UP000075243">
    <property type="component" value="Unassembled WGS sequence"/>
</dbReference>
<dbReference type="AlphaFoldDB" id="A0A151RBF0"/>
<accession>A0A151RBF0</accession>
<organism evidence="1 2">
    <name type="scientific">Cajanus cajan</name>
    <name type="common">Pigeon pea</name>
    <name type="synonym">Cajanus indicus</name>
    <dbReference type="NCBI Taxonomy" id="3821"/>
    <lineage>
        <taxon>Eukaryota</taxon>
        <taxon>Viridiplantae</taxon>
        <taxon>Streptophyta</taxon>
        <taxon>Embryophyta</taxon>
        <taxon>Tracheophyta</taxon>
        <taxon>Spermatophyta</taxon>
        <taxon>Magnoliopsida</taxon>
        <taxon>eudicotyledons</taxon>
        <taxon>Gunneridae</taxon>
        <taxon>Pentapetalae</taxon>
        <taxon>rosids</taxon>
        <taxon>fabids</taxon>
        <taxon>Fabales</taxon>
        <taxon>Fabaceae</taxon>
        <taxon>Papilionoideae</taxon>
        <taxon>50 kb inversion clade</taxon>
        <taxon>NPAAA clade</taxon>
        <taxon>indigoferoid/millettioid clade</taxon>
        <taxon>Phaseoleae</taxon>
        <taxon>Cajanus</taxon>
    </lineage>
</organism>
<evidence type="ECO:0000313" key="2">
    <source>
        <dbReference type="Proteomes" id="UP000075243"/>
    </source>
</evidence>
<evidence type="ECO:0000313" key="1">
    <source>
        <dbReference type="EMBL" id="KYP39861.1"/>
    </source>
</evidence>
<dbReference type="EMBL" id="KQ483876">
    <property type="protein sequence ID" value="KYP39861.1"/>
    <property type="molecule type" value="Genomic_DNA"/>
</dbReference>
<sequence>MDLDPRIDQEERVEPIEDKKSIQVGASDSQLTYLGTILSEQEKSAIGQVILDNKDLFAWHPSDMPGIDPDFLCHKLSISKEEKPIAQRRRKAGEERKAAIEVEVSKLLDARFIREVHYTTWSMREGRMTRRFNSNLKPRTFHEGDLVWRATGSARRNPSEGKLAANWDGPFRIRHALHNGAYKLEELSSKVIPRTWNSTHLKTYYS</sequence>